<reference evidence="3" key="1">
    <citation type="submission" date="2016-09" db="EMBL/GenBank/DDBJ databases">
        <title>Draft genome of thermotolerant cyanobacterium Desertifilum sp. strain IPPAS B-1220.</title>
        <authorList>
            <person name="Sinetova M.A."/>
            <person name="Bolakhan K."/>
            <person name="Zayadan B.K."/>
            <person name="Mironov K.S."/>
            <person name="Ustinova V."/>
            <person name="Kupriyanova E.V."/>
            <person name="Sidorov R.A."/>
            <person name="Skrypnik A.N."/>
            <person name="Gogoleva N.E."/>
            <person name="Gogolev Y.V."/>
            <person name="Los D.A."/>
        </authorList>
    </citation>
    <scope>NUCLEOTIDE SEQUENCE [LARGE SCALE GENOMIC DNA]</scope>
    <source>
        <strain evidence="3">IPPAS B-1220</strain>
    </source>
</reference>
<feature type="transmembrane region" description="Helical" evidence="1">
    <location>
        <begin position="156"/>
        <end position="173"/>
    </location>
</feature>
<feature type="transmembrane region" description="Helical" evidence="1">
    <location>
        <begin position="47"/>
        <end position="72"/>
    </location>
</feature>
<keyword evidence="1" id="KW-1133">Transmembrane helix</keyword>
<evidence type="ECO:0000313" key="3">
    <source>
        <dbReference type="EMBL" id="OEJ75145.1"/>
    </source>
</evidence>
<name>A0A1E5QKD4_9CYAN</name>
<organism evidence="3">
    <name type="scientific">Desertifilum tharense IPPAS B-1220</name>
    <dbReference type="NCBI Taxonomy" id="1781255"/>
    <lineage>
        <taxon>Bacteria</taxon>
        <taxon>Bacillati</taxon>
        <taxon>Cyanobacteriota</taxon>
        <taxon>Cyanophyceae</taxon>
        <taxon>Desertifilales</taxon>
        <taxon>Desertifilaceae</taxon>
        <taxon>Desertifilum</taxon>
    </lineage>
</organism>
<protein>
    <recommendedName>
        <fullName evidence="2">CAAX prenyl protease 2/Lysostaphin resistance protein A-like domain-containing protein</fullName>
    </recommendedName>
</protein>
<dbReference type="AlphaFoldDB" id="A0A1E5QKD4"/>
<dbReference type="EMBL" id="MJGC01000053">
    <property type="protein sequence ID" value="OEJ75145.1"/>
    <property type="molecule type" value="Genomic_DNA"/>
</dbReference>
<dbReference type="GO" id="GO:0004175">
    <property type="term" value="F:endopeptidase activity"/>
    <property type="evidence" value="ECO:0007669"/>
    <property type="project" value="UniProtKB-ARBA"/>
</dbReference>
<dbReference type="Pfam" id="PF02517">
    <property type="entry name" value="Rce1-like"/>
    <property type="match status" value="1"/>
</dbReference>
<feature type="transmembrane region" description="Helical" evidence="1">
    <location>
        <begin position="241"/>
        <end position="262"/>
    </location>
</feature>
<keyword evidence="1" id="KW-0812">Transmembrane</keyword>
<dbReference type="RefSeq" id="WP_069967143.1">
    <property type="nucleotide sequence ID" value="NZ_CM124774.1"/>
</dbReference>
<feature type="transmembrane region" description="Helical" evidence="1">
    <location>
        <begin position="99"/>
        <end position="120"/>
    </location>
</feature>
<accession>A0A1E5QKD4</accession>
<dbReference type="STRING" id="1781255.BH720_10475"/>
<feature type="domain" description="CAAX prenyl protease 2/Lysostaphin resistance protein A-like" evidence="2">
    <location>
        <begin position="139"/>
        <end position="248"/>
    </location>
</feature>
<keyword evidence="1" id="KW-0472">Membrane</keyword>
<proteinExistence type="predicted"/>
<feature type="transmembrane region" description="Helical" evidence="1">
    <location>
        <begin position="214"/>
        <end position="234"/>
    </location>
</feature>
<evidence type="ECO:0000259" key="2">
    <source>
        <dbReference type="Pfam" id="PF02517"/>
    </source>
</evidence>
<dbReference type="GO" id="GO:0080120">
    <property type="term" value="P:CAAX-box protein maturation"/>
    <property type="evidence" value="ECO:0007669"/>
    <property type="project" value="UniProtKB-ARBA"/>
</dbReference>
<evidence type="ECO:0000256" key="1">
    <source>
        <dbReference type="SAM" id="Phobius"/>
    </source>
</evidence>
<feature type="transmembrane region" description="Helical" evidence="1">
    <location>
        <begin position="12"/>
        <end position="35"/>
    </location>
</feature>
<comment type="caution">
    <text evidence="3">The sequence shown here is derived from an EMBL/GenBank/DDBJ whole genome shotgun (WGS) entry which is preliminary data.</text>
</comment>
<gene>
    <name evidence="3" type="ORF">BH720_10475</name>
</gene>
<dbReference type="OrthoDB" id="378663at2"/>
<feature type="transmembrane region" description="Helical" evidence="1">
    <location>
        <begin position="185"/>
        <end position="208"/>
    </location>
</feature>
<dbReference type="InterPro" id="IPR003675">
    <property type="entry name" value="Rce1/LyrA-like_dom"/>
</dbReference>
<sequence>MALKFPEGFGIRFLTLFGVGFLGILSLPFILLAQLRNLPAQVSVSPIELAILSLIQPTILLAIAVAIGTFFAPKVGFRSHIANQVAQGKAMLPRLKREFPLAAIAGALIGIAIIILDSFFRLGLGELGDRLAIVQPRTLATTMAGILYGGITEELLMRWGLMTLFVWIGWRLLQRRQGKPHPILVWVAIIAIAIIFGLGHLPVVAAVVPLTPLIITRTIFLNAMGGVIFGWLYWRRSLESAMIAHASTHICFSLVAGLLSAFS</sequence>